<reference evidence="2" key="1">
    <citation type="submission" date="2019-09" db="EMBL/GenBank/DDBJ databases">
        <authorList>
            <person name="Jung D.-H."/>
        </authorList>
    </citation>
    <scope>NUCLEOTIDE SEQUENCE [LARGE SCALE GENOMIC DNA]</scope>
    <source>
        <strain evidence="2">JA-25</strain>
    </source>
</reference>
<reference evidence="2" key="2">
    <citation type="submission" date="2023-07" db="EMBL/GenBank/DDBJ databases">
        <authorList>
            <person name="Jung D.-H."/>
        </authorList>
    </citation>
    <scope>NUCLEOTIDE SEQUENCE [LARGE SCALE GENOMIC DNA]</scope>
    <source>
        <strain evidence="2">JA-25</strain>
    </source>
</reference>
<comment type="caution">
    <text evidence="1">The sequence shown here is derived from an EMBL/GenBank/DDBJ whole genome shotgun (WGS) entry which is preliminary data.</text>
</comment>
<evidence type="ECO:0000313" key="2">
    <source>
        <dbReference type="Proteomes" id="UP000606008"/>
    </source>
</evidence>
<gene>
    <name evidence="1" type="ORF">F7231_22380</name>
</gene>
<sequence>MKSLGILAVVSLLVCCQPEESASSTRYIEDAIKAVLDQHDELDNECIFSDTLFVCSCINEPLSFVGKNGTKINIQPDKKHLPSPYSHITDYSIKNDTIQLTVLKESCGVVATVRLVKSSGNEWVVVAHQEADI</sequence>
<protein>
    <recommendedName>
        <fullName evidence="3">Lipoprotein</fullName>
    </recommendedName>
</protein>
<accession>A0ABX0QNT8</accession>
<organism evidence="1 2">
    <name type="scientific">Fibrivirga algicola</name>
    <dbReference type="NCBI Taxonomy" id="2950420"/>
    <lineage>
        <taxon>Bacteria</taxon>
        <taxon>Pseudomonadati</taxon>
        <taxon>Bacteroidota</taxon>
        <taxon>Cytophagia</taxon>
        <taxon>Cytophagales</taxon>
        <taxon>Spirosomataceae</taxon>
        <taxon>Fibrivirga</taxon>
    </lineage>
</organism>
<evidence type="ECO:0000313" key="1">
    <source>
        <dbReference type="EMBL" id="NID12936.1"/>
    </source>
</evidence>
<keyword evidence="2" id="KW-1185">Reference proteome</keyword>
<evidence type="ECO:0008006" key="3">
    <source>
        <dbReference type="Google" id="ProtNLM"/>
    </source>
</evidence>
<dbReference type="EMBL" id="WAEL01000009">
    <property type="protein sequence ID" value="NID12936.1"/>
    <property type="molecule type" value="Genomic_DNA"/>
</dbReference>
<dbReference type="RefSeq" id="WP_166693622.1">
    <property type="nucleotide sequence ID" value="NZ_WAEL01000009.1"/>
</dbReference>
<dbReference type="Proteomes" id="UP000606008">
    <property type="component" value="Unassembled WGS sequence"/>
</dbReference>
<proteinExistence type="predicted"/>
<name>A0ABX0QNT8_9BACT</name>